<organism evidence="1 2">
    <name type="scientific">Aequorivita marisscotiae</name>
    <dbReference type="NCBI Taxonomy" id="3040348"/>
    <lineage>
        <taxon>Bacteria</taxon>
        <taxon>Pseudomonadati</taxon>
        <taxon>Bacteroidota</taxon>
        <taxon>Flavobacteriia</taxon>
        <taxon>Flavobacteriales</taxon>
        <taxon>Flavobacteriaceae</taxon>
        <taxon>Aequorivita</taxon>
    </lineage>
</organism>
<evidence type="ECO:0000313" key="1">
    <source>
        <dbReference type="EMBL" id="WGF93643.1"/>
    </source>
</evidence>
<dbReference type="CDD" id="cd16377">
    <property type="entry name" value="23S_rRNA_IVP_like"/>
    <property type="match status" value="1"/>
</dbReference>
<dbReference type="NCBIfam" id="TIGR02436">
    <property type="entry name" value="four helix bundle protein"/>
    <property type="match status" value="1"/>
</dbReference>
<reference evidence="1 2" key="1">
    <citation type="submission" date="2023-04" db="EMBL/GenBank/DDBJ databases">
        <title>Taxonomic identification of the Arctic strain Aequorivita sp. nov. and transcriptomic analysis in response to temperature stress.</title>
        <authorList>
            <person name="Liu W."/>
            <person name="Cong B."/>
            <person name="Lin J."/>
        </authorList>
    </citation>
    <scope>NUCLEOTIDE SEQUENCE [LARGE SCALE GENOMIC DNA]</scope>
    <source>
        <strain evidence="1 2">Ant34-E75</strain>
    </source>
</reference>
<dbReference type="Proteomes" id="UP001238523">
    <property type="component" value="Chromosome"/>
</dbReference>
<dbReference type="PANTHER" id="PTHR38471">
    <property type="entry name" value="FOUR HELIX BUNDLE PROTEIN"/>
    <property type="match status" value="1"/>
</dbReference>
<evidence type="ECO:0000313" key="2">
    <source>
        <dbReference type="Proteomes" id="UP001238523"/>
    </source>
</evidence>
<dbReference type="EMBL" id="CP122379">
    <property type="protein sequence ID" value="WGF93643.1"/>
    <property type="molecule type" value="Genomic_DNA"/>
</dbReference>
<keyword evidence="2" id="KW-1185">Reference proteome</keyword>
<dbReference type="RefSeq" id="WP_279449770.1">
    <property type="nucleotide sequence ID" value="NZ_CP122379.1"/>
</dbReference>
<proteinExistence type="predicted"/>
<protein>
    <submittedName>
        <fullName evidence="1">Four helix bundle protein</fullName>
    </submittedName>
</protein>
<accession>A0ABY8KX29</accession>
<name>A0ABY8KX29_9FLAO</name>
<dbReference type="PANTHER" id="PTHR38471:SF2">
    <property type="entry name" value="FOUR HELIX BUNDLE PROTEIN"/>
    <property type="match status" value="1"/>
</dbReference>
<dbReference type="Pfam" id="PF05635">
    <property type="entry name" value="23S_rRNA_IVP"/>
    <property type="match status" value="1"/>
</dbReference>
<dbReference type="InterPro" id="IPR012657">
    <property type="entry name" value="23S_rRNA-intervening_sequence"/>
</dbReference>
<dbReference type="Gene3D" id="1.20.1440.60">
    <property type="entry name" value="23S rRNA-intervening sequence"/>
    <property type="match status" value="1"/>
</dbReference>
<sequence>MEKVVFNFEKLMVYQKSLDFMDVVYQTTKSFSKDELYNLTSQFKRASLSICLNISEGHGETDKQFNRFLKIASHSTKECVTCSTVARRQGYISEDVDNSLRVKLEELS</sequence>
<dbReference type="SUPFAM" id="SSF158446">
    <property type="entry name" value="IVS-encoded protein-like"/>
    <property type="match status" value="1"/>
</dbReference>
<gene>
    <name evidence="1" type="ORF">QCQ61_05485</name>
</gene>
<dbReference type="InterPro" id="IPR036583">
    <property type="entry name" value="23S_rRNA_IVS_sf"/>
</dbReference>